<reference evidence="1 2" key="1">
    <citation type="journal article" date="2021" name="Front. Genet.">
        <title>Chromosome-Level Genome Assembly Reveals Significant Gene Expansion in the Toll and IMD Signaling Pathways of Dendrolimus kikuchii.</title>
        <authorList>
            <person name="Zhou J."/>
            <person name="Wu P."/>
            <person name="Xiong Z."/>
            <person name="Liu N."/>
            <person name="Zhao N."/>
            <person name="Ji M."/>
            <person name="Qiu Y."/>
            <person name="Yang B."/>
        </authorList>
    </citation>
    <scope>NUCLEOTIDE SEQUENCE [LARGE SCALE GENOMIC DNA]</scope>
    <source>
        <strain evidence="1">Ann1</strain>
    </source>
</reference>
<gene>
    <name evidence="1" type="ORF">K1T71_004896</name>
</gene>
<dbReference type="Proteomes" id="UP000824533">
    <property type="component" value="Linkage Group LG08"/>
</dbReference>
<organism evidence="1 2">
    <name type="scientific">Dendrolimus kikuchii</name>
    <dbReference type="NCBI Taxonomy" id="765133"/>
    <lineage>
        <taxon>Eukaryota</taxon>
        <taxon>Metazoa</taxon>
        <taxon>Ecdysozoa</taxon>
        <taxon>Arthropoda</taxon>
        <taxon>Hexapoda</taxon>
        <taxon>Insecta</taxon>
        <taxon>Pterygota</taxon>
        <taxon>Neoptera</taxon>
        <taxon>Endopterygota</taxon>
        <taxon>Lepidoptera</taxon>
        <taxon>Glossata</taxon>
        <taxon>Ditrysia</taxon>
        <taxon>Bombycoidea</taxon>
        <taxon>Lasiocampidae</taxon>
        <taxon>Dendrolimus</taxon>
    </lineage>
</organism>
<evidence type="ECO:0000313" key="1">
    <source>
        <dbReference type="EMBL" id="KAJ0179184.1"/>
    </source>
</evidence>
<name>A0ACC1D643_9NEOP</name>
<protein>
    <submittedName>
        <fullName evidence="1">Uncharacterized protein</fullName>
    </submittedName>
</protein>
<comment type="caution">
    <text evidence="1">The sequence shown here is derived from an EMBL/GenBank/DDBJ whole genome shotgun (WGS) entry which is preliminary data.</text>
</comment>
<dbReference type="EMBL" id="CM034394">
    <property type="protein sequence ID" value="KAJ0179184.1"/>
    <property type="molecule type" value="Genomic_DNA"/>
</dbReference>
<sequence length="1200" mass="135212">MDETILFPSPNWFQVSGLAVSKDKWLIYGGPAKSLCFLVPLSPDHNGLVVGTPQYKAYLFPRIHPEKITSVDISPEWPEKRSVLTGSADGAVKHWLLGQENYNLKVKQTHSHEVHSNEMEELAGVGYSNEVYAITVGAYGNIVKWDLKSNVVKTYANFMRNFKPTCMSCSRHVPLNVAVGTKQGVIFLISLTGLGKVLYKVRGQDDEIVNLSWCPQYEVALKKVLDKAGERFSAASRLEKIRNEPEPSEQDSGLNSSGISKDLPEDSFNESIVEEDDTFDIYKDHEADEFGHKKYQPEDILVKVTKDEAKQEDYLAECLKLKEEILKRKNDSEQSIETLVDALDKTQIDDTASGTNDDKYEIQPESDEVKPVWEGSDHIHRHLLATIGKFGGVRIWSKTGKLVASCAVQCVAKNKAPNWPTLLWYKPDMLLIADGKNQLLECNPFIIDSKNKLKWHIVHTYHRRGLYGIASDAPRVHSPKMLDDDWSVWTIAQDRTIIRYCMKTRQKISVQSTCAGYIYSIKSCPYDAGKVALSVGDGAIRIWQTHTLDEDSNKLDSGHMTTYWQNVQGKVLTVAWHPTKENLLAFSTAESRVGLIDTGGKVEKPARVFVSSLGGGVYALCWGEEDDLYACSQGDLVIYNGAKTDKVPRTLPVMWEGKKWELSTVVWYPHGLLVGSNSGAVALMKPSKPHNVIAAGFPFGKMIHTIDWHPQETTCSSEESQFKDLIAVCSLDKSNSVVILEYTNKEDDSPQLSTWKILTGHKAIVFQVQWNPHRDAQLLSSSQDSTVRVWDAAEGVCTSIYVEHTMSPMGVTWSAFPQFADYVMSGGADSCLRMWDIKQHLASAYQESKRKLTYIQDKKKNKDTKKKEEETDLTIEENVATSLDTKIKVNKKFLLAISYKQITNCNTRTVKKMIERYQENASGVTTDDSAKEPVVGVDFLKMFGTINEVNELLDIELERLMTNRHFEAWIMLMLFRGHIDPVIQFANQNDMLCPFLVSIAPCVSFKYWKDVSQLYSAQVDRMMAKDMEEKLFENRFYGGAIYRKVSILLSLHDIKGAVEKLLEVHLYKEAYVLCRIRHMDSIAQQTLAQWANICKTSGLYSMSAVCYIALGNLSKASEALVLTDNRQYLSLAAELAKLIGQNTFADHIEKKVQTKIEEAEKNKTEEILQDLPSRVELLLKDGPSDNNSEFVINGGSKSEE</sequence>
<evidence type="ECO:0000313" key="2">
    <source>
        <dbReference type="Proteomes" id="UP000824533"/>
    </source>
</evidence>
<proteinExistence type="predicted"/>
<keyword evidence="2" id="KW-1185">Reference proteome</keyword>
<accession>A0ACC1D643</accession>